<feature type="compositionally biased region" description="Polar residues" evidence="2">
    <location>
        <begin position="245"/>
        <end position="264"/>
    </location>
</feature>
<evidence type="ECO:0000313" key="3">
    <source>
        <dbReference type="EMBL" id="CAB3227441.1"/>
    </source>
</evidence>
<protein>
    <submittedName>
        <fullName evidence="3">Uncharacterized protein</fullName>
    </submittedName>
</protein>
<dbReference type="InterPro" id="IPR011011">
    <property type="entry name" value="Znf_FYVE_PHD"/>
</dbReference>
<feature type="coiled-coil region" evidence="1">
    <location>
        <begin position="264"/>
        <end position="298"/>
    </location>
</feature>
<organism evidence="3 4">
    <name type="scientific">Arctia plantaginis</name>
    <name type="common">Wood tiger moth</name>
    <name type="synonym">Phalaena plantaginis</name>
    <dbReference type="NCBI Taxonomy" id="874455"/>
    <lineage>
        <taxon>Eukaryota</taxon>
        <taxon>Metazoa</taxon>
        <taxon>Ecdysozoa</taxon>
        <taxon>Arthropoda</taxon>
        <taxon>Hexapoda</taxon>
        <taxon>Insecta</taxon>
        <taxon>Pterygota</taxon>
        <taxon>Neoptera</taxon>
        <taxon>Endopterygota</taxon>
        <taxon>Lepidoptera</taxon>
        <taxon>Glossata</taxon>
        <taxon>Ditrysia</taxon>
        <taxon>Noctuoidea</taxon>
        <taxon>Erebidae</taxon>
        <taxon>Arctiinae</taxon>
        <taxon>Arctia</taxon>
    </lineage>
</organism>
<feature type="coiled-coil region" evidence="1">
    <location>
        <begin position="168"/>
        <end position="216"/>
    </location>
</feature>
<sequence>MASNINTSSNNGRKMSALVSCFKCGKSVDIKSTAKCSICKNRFERNCDGIPEQTFRFITQDSNKNWKCKTCIEKNLSIRKKSSTGDLSYITQRKKNNTIIEPILLTPETTQLINKDQCINTIQIATEETSIITDSQLFTDSETSYEMYDPPNKMSKSMDCTVTDQLCISEMKEQISMLTSKLESTESEMENIILENNNLNRQIQILNEEIKLLKSLCSSSTIVGNSPYKSDKKKRNSLLRRKMSPTVSPLASTSNLEARNDIETSSQRQKIKHLEQQLEDIQQKNMSLAKQIESLTRSELKNNKSLPIERERLHTDNITLASDDRRQYWDVRWLEQIDNITLAPTVT</sequence>
<dbReference type="Gene3D" id="3.30.40.10">
    <property type="entry name" value="Zinc/RING finger domain, C3HC4 (zinc finger)"/>
    <property type="match status" value="1"/>
</dbReference>
<dbReference type="InterPro" id="IPR013083">
    <property type="entry name" value="Znf_RING/FYVE/PHD"/>
</dbReference>
<name>A0A8S0Z3J3_ARCPL</name>
<dbReference type="AlphaFoldDB" id="A0A8S0Z3J3"/>
<feature type="compositionally biased region" description="Basic residues" evidence="2">
    <location>
        <begin position="231"/>
        <end position="243"/>
    </location>
</feature>
<dbReference type="SUPFAM" id="SSF57903">
    <property type="entry name" value="FYVE/PHD zinc finger"/>
    <property type="match status" value="1"/>
</dbReference>
<evidence type="ECO:0000256" key="1">
    <source>
        <dbReference type="SAM" id="Coils"/>
    </source>
</evidence>
<reference evidence="3 4" key="1">
    <citation type="submission" date="2020-04" db="EMBL/GenBank/DDBJ databases">
        <authorList>
            <person name="Wallbank WR R."/>
            <person name="Pardo Diaz C."/>
            <person name="Kozak K."/>
            <person name="Martin S."/>
            <person name="Jiggins C."/>
            <person name="Moest M."/>
            <person name="Warren A I."/>
            <person name="Byers J.R.P. K."/>
            <person name="Montejo-Kovacevich G."/>
            <person name="Yen C E."/>
        </authorList>
    </citation>
    <scope>NUCLEOTIDE SEQUENCE [LARGE SCALE GENOMIC DNA]</scope>
</reference>
<accession>A0A8S0Z3J3</accession>
<evidence type="ECO:0000256" key="2">
    <source>
        <dbReference type="SAM" id="MobiDB-lite"/>
    </source>
</evidence>
<comment type="caution">
    <text evidence="3">The sequence shown here is derived from an EMBL/GenBank/DDBJ whole genome shotgun (WGS) entry which is preliminary data.</text>
</comment>
<dbReference type="EMBL" id="CADEBD010000277">
    <property type="protein sequence ID" value="CAB3227441.1"/>
    <property type="molecule type" value="Genomic_DNA"/>
</dbReference>
<evidence type="ECO:0000313" key="4">
    <source>
        <dbReference type="Proteomes" id="UP000494256"/>
    </source>
</evidence>
<dbReference type="CDD" id="cd15489">
    <property type="entry name" value="PHD_SF"/>
    <property type="match status" value="1"/>
</dbReference>
<keyword evidence="1" id="KW-0175">Coiled coil</keyword>
<dbReference type="Proteomes" id="UP000494256">
    <property type="component" value="Unassembled WGS sequence"/>
</dbReference>
<proteinExistence type="predicted"/>
<dbReference type="OrthoDB" id="7222477at2759"/>
<feature type="region of interest" description="Disordered" evidence="2">
    <location>
        <begin position="224"/>
        <end position="264"/>
    </location>
</feature>
<gene>
    <name evidence="3" type="ORF">APLA_LOCUS3035</name>
</gene>